<dbReference type="EC" id="5.2.1.8" evidence="10"/>
<sequence>MENNNKYIAVAYKLTTIDGEEQEMVEEATAEKPFQFISGFGVTLDEFEKAVVDLEKGGEFDFTLNPEQAYGDFEEERVLDLDKSIFTINGHFDHENIFVDAIVPLQNEDGNRFMGHVLEITDSTVKMDLNHPLAGKQLNFKGYVVESREATNAEIEGMINRLSGEGCGCGSCNHDHEHGEGGCGHHHEHGEGCCGKHQHEGGCSCHHHDE</sequence>
<keyword evidence="5 9" id="KW-0697">Rotamase</keyword>
<dbReference type="AlphaFoldDB" id="A0AB33ITU4"/>
<keyword evidence="7 9" id="KW-0413">Isomerase</keyword>
<proteinExistence type="inferred from homology"/>
<comment type="similarity">
    <text evidence="3 10">Belongs to the FKBP-type PPIase family.</text>
</comment>
<feature type="domain" description="PPIase FKBP-type" evidence="11">
    <location>
        <begin position="5"/>
        <end position="72"/>
    </location>
</feature>
<dbReference type="InterPro" id="IPR046357">
    <property type="entry name" value="PPIase_dom_sf"/>
</dbReference>
<evidence type="ECO:0000256" key="5">
    <source>
        <dbReference type="ARBA" id="ARBA00023110"/>
    </source>
</evidence>
<evidence type="ECO:0000256" key="4">
    <source>
        <dbReference type="ARBA" id="ARBA00022490"/>
    </source>
</evidence>
<evidence type="ECO:0000256" key="3">
    <source>
        <dbReference type="ARBA" id="ARBA00006577"/>
    </source>
</evidence>
<evidence type="ECO:0000256" key="7">
    <source>
        <dbReference type="ARBA" id="ARBA00023235"/>
    </source>
</evidence>
<evidence type="ECO:0000256" key="1">
    <source>
        <dbReference type="ARBA" id="ARBA00000971"/>
    </source>
</evidence>
<protein>
    <recommendedName>
        <fullName evidence="10">Peptidyl-prolyl cis-trans isomerase</fullName>
        <ecNumber evidence="10">5.2.1.8</ecNumber>
    </recommendedName>
</protein>
<keyword evidence="4" id="KW-0963">Cytoplasm</keyword>
<dbReference type="GO" id="GO:0005737">
    <property type="term" value="C:cytoplasm"/>
    <property type="evidence" value="ECO:0007669"/>
    <property type="project" value="UniProtKB-SubCell"/>
</dbReference>
<organism evidence="12">
    <name type="scientific">Prevotella sp. GTC17254</name>
    <dbReference type="NCBI Taxonomy" id="3236794"/>
    <lineage>
        <taxon>Bacteria</taxon>
        <taxon>Pseudomonadati</taxon>
        <taxon>Bacteroidota</taxon>
        <taxon>Bacteroidia</taxon>
        <taxon>Bacteroidales</taxon>
        <taxon>Prevotellaceae</taxon>
        <taxon>Prevotella</taxon>
    </lineage>
</organism>
<keyword evidence="6" id="KW-0143">Chaperone</keyword>
<dbReference type="InterPro" id="IPR048261">
    <property type="entry name" value="SlpA/SlyD-like_ins_sf"/>
</dbReference>
<reference evidence="12" key="1">
    <citation type="submission" date="2024-07" db="EMBL/GenBank/DDBJ databases">
        <title>Complete genome sequence of Prevotella sp. YM-2024 GTC17254.</title>
        <authorList>
            <person name="Hayashi M."/>
            <person name="Muto Y."/>
            <person name="Tanaka K."/>
            <person name="Niwa H."/>
        </authorList>
    </citation>
    <scope>NUCLEOTIDE SEQUENCE</scope>
    <source>
        <strain evidence="12">GTC17254</strain>
    </source>
</reference>
<comment type="subcellular location">
    <subcellularLocation>
        <location evidence="2">Cytoplasm</location>
    </subcellularLocation>
</comment>
<dbReference type="Pfam" id="PF00254">
    <property type="entry name" value="FKBP_C"/>
    <property type="match status" value="1"/>
</dbReference>
<dbReference type="Gene3D" id="3.10.50.40">
    <property type="match status" value="1"/>
</dbReference>
<dbReference type="SUPFAM" id="SSF54534">
    <property type="entry name" value="FKBP-like"/>
    <property type="match status" value="1"/>
</dbReference>
<comment type="function">
    <text evidence="8">Also involved in hydrogenase metallocenter assembly, probably by participating in the nickel insertion step. This function in hydrogenase biosynthesis requires chaperone activity and the presence of the metal-binding domain, but not PPIase activity.</text>
</comment>
<dbReference type="GO" id="GO:0042026">
    <property type="term" value="P:protein refolding"/>
    <property type="evidence" value="ECO:0007669"/>
    <property type="project" value="UniProtKB-ARBA"/>
</dbReference>
<dbReference type="PROSITE" id="PS50059">
    <property type="entry name" value="FKBP_PPIASE"/>
    <property type="match status" value="1"/>
</dbReference>
<dbReference type="GO" id="GO:0003755">
    <property type="term" value="F:peptidyl-prolyl cis-trans isomerase activity"/>
    <property type="evidence" value="ECO:0007669"/>
    <property type="project" value="UniProtKB-UniRule"/>
</dbReference>
<evidence type="ECO:0000256" key="6">
    <source>
        <dbReference type="ARBA" id="ARBA00023186"/>
    </source>
</evidence>
<name>A0AB33ITU4_9BACT</name>
<evidence type="ECO:0000256" key="8">
    <source>
        <dbReference type="ARBA" id="ARBA00037071"/>
    </source>
</evidence>
<evidence type="ECO:0000256" key="9">
    <source>
        <dbReference type="PROSITE-ProRule" id="PRU00277"/>
    </source>
</evidence>
<evidence type="ECO:0000259" key="11">
    <source>
        <dbReference type="PROSITE" id="PS50059"/>
    </source>
</evidence>
<dbReference type="PANTHER" id="PTHR47861">
    <property type="entry name" value="FKBP-TYPE PEPTIDYL-PROLYL CIS-TRANS ISOMERASE SLYD"/>
    <property type="match status" value="1"/>
</dbReference>
<dbReference type="EMBL" id="AP035786">
    <property type="protein sequence ID" value="BFO72614.1"/>
    <property type="molecule type" value="Genomic_DNA"/>
</dbReference>
<evidence type="ECO:0000256" key="2">
    <source>
        <dbReference type="ARBA" id="ARBA00004496"/>
    </source>
</evidence>
<dbReference type="PANTHER" id="PTHR47861:SF3">
    <property type="entry name" value="FKBP-TYPE PEPTIDYL-PROLYL CIS-TRANS ISOMERASE SLYD"/>
    <property type="match status" value="1"/>
</dbReference>
<gene>
    <name evidence="12" type="ORF">GTC17254_02110</name>
</gene>
<comment type="catalytic activity">
    <reaction evidence="1 9 10">
        <text>[protein]-peptidylproline (omega=180) = [protein]-peptidylproline (omega=0)</text>
        <dbReference type="Rhea" id="RHEA:16237"/>
        <dbReference type="Rhea" id="RHEA-COMP:10747"/>
        <dbReference type="Rhea" id="RHEA-COMP:10748"/>
        <dbReference type="ChEBI" id="CHEBI:83833"/>
        <dbReference type="ChEBI" id="CHEBI:83834"/>
        <dbReference type="EC" id="5.2.1.8"/>
    </reaction>
</comment>
<accession>A0AB33ITU4</accession>
<evidence type="ECO:0000256" key="10">
    <source>
        <dbReference type="RuleBase" id="RU003915"/>
    </source>
</evidence>
<dbReference type="InterPro" id="IPR001179">
    <property type="entry name" value="PPIase_FKBP_dom"/>
</dbReference>
<dbReference type="Gene3D" id="2.40.10.330">
    <property type="match status" value="1"/>
</dbReference>
<evidence type="ECO:0000313" key="12">
    <source>
        <dbReference type="EMBL" id="BFO72614.1"/>
    </source>
</evidence>